<evidence type="ECO:0000313" key="2">
    <source>
        <dbReference type="EMBL" id="SDO73903.1"/>
    </source>
</evidence>
<proteinExistence type="predicted"/>
<keyword evidence="1" id="KW-0732">Signal</keyword>
<dbReference type="Pfam" id="PF06226">
    <property type="entry name" value="DUF1007"/>
    <property type="match status" value="1"/>
</dbReference>
<evidence type="ECO:0000256" key="1">
    <source>
        <dbReference type="SAM" id="SignalP"/>
    </source>
</evidence>
<keyword evidence="3" id="KW-1185">Reference proteome</keyword>
<sequence length="202" mass="22525">MRGPRIATVLGTALLALPAPAEAHPDISMECRVLFNMENGRLSGFGEAWTFDEAFSAQLVLDYDENHDGRFDEREAKAMETEVLGRLAEIHYYTYLTVDGAEREPLQPFGFRASLDNGAVTFAFGFRLPEPIDPIATQIAVELKDPDFAVYAALTQDQPAVLRGDREGRCAATVRDDTEHPYFDGTIVPQEIRLTCRPAPYR</sequence>
<dbReference type="RefSeq" id="WP_170842662.1">
    <property type="nucleotide sequence ID" value="NZ_FNIT01000012.1"/>
</dbReference>
<dbReference type="STRING" id="1166073.SAMN05192530_11210"/>
<reference evidence="2 3" key="1">
    <citation type="submission" date="2016-10" db="EMBL/GenBank/DDBJ databases">
        <authorList>
            <person name="de Groot N.N."/>
        </authorList>
    </citation>
    <scope>NUCLEOTIDE SEQUENCE [LARGE SCALE GENOMIC DNA]</scope>
    <source>
        <strain evidence="3">L7-484,KACC 16230,DSM 25025</strain>
    </source>
</reference>
<dbReference type="AlphaFoldDB" id="A0A1H0M0K4"/>
<dbReference type="Proteomes" id="UP000198793">
    <property type="component" value="Unassembled WGS sequence"/>
</dbReference>
<protein>
    <submittedName>
        <fullName evidence="2">ABC-type uncharacterized transport system, substrate-binding protein</fullName>
    </submittedName>
</protein>
<dbReference type="InterPro" id="IPR010412">
    <property type="entry name" value="DUF1007"/>
</dbReference>
<gene>
    <name evidence="2" type="ORF">SAMN05192530_11210</name>
</gene>
<organism evidence="2 3">
    <name type="scientific">Aureimonas jatrophae</name>
    <dbReference type="NCBI Taxonomy" id="1166073"/>
    <lineage>
        <taxon>Bacteria</taxon>
        <taxon>Pseudomonadati</taxon>
        <taxon>Pseudomonadota</taxon>
        <taxon>Alphaproteobacteria</taxon>
        <taxon>Hyphomicrobiales</taxon>
        <taxon>Aurantimonadaceae</taxon>
        <taxon>Aureimonas</taxon>
    </lineage>
</organism>
<dbReference type="EMBL" id="FNIT01000012">
    <property type="protein sequence ID" value="SDO73903.1"/>
    <property type="molecule type" value="Genomic_DNA"/>
</dbReference>
<accession>A0A1H0M0K4</accession>
<evidence type="ECO:0000313" key="3">
    <source>
        <dbReference type="Proteomes" id="UP000198793"/>
    </source>
</evidence>
<feature type="signal peptide" evidence="1">
    <location>
        <begin position="1"/>
        <end position="23"/>
    </location>
</feature>
<name>A0A1H0M0K4_9HYPH</name>
<feature type="chain" id="PRO_5011690370" evidence="1">
    <location>
        <begin position="24"/>
        <end position="202"/>
    </location>
</feature>